<protein>
    <submittedName>
        <fullName evidence="2">Uncharacterized protein</fullName>
    </submittedName>
</protein>
<accession>A0ABP9HG09</accession>
<comment type="caution">
    <text evidence="2">The sequence shown here is derived from an EMBL/GenBank/DDBJ whole genome shotgun (WGS) entry which is preliminary data.</text>
</comment>
<reference evidence="3" key="1">
    <citation type="journal article" date="2019" name="Int. J. Syst. Evol. Microbiol.">
        <title>The Global Catalogue of Microorganisms (GCM) 10K type strain sequencing project: providing services to taxonomists for standard genome sequencing and annotation.</title>
        <authorList>
            <consortium name="The Broad Institute Genomics Platform"/>
            <consortium name="The Broad Institute Genome Sequencing Center for Infectious Disease"/>
            <person name="Wu L."/>
            <person name="Ma J."/>
        </authorList>
    </citation>
    <scope>NUCLEOTIDE SEQUENCE [LARGE SCALE GENOMIC DNA]</scope>
    <source>
        <strain evidence="3">JCM 17986</strain>
    </source>
</reference>
<evidence type="ECO:0000313" key="3">
    <source>
        <dbReference type="Proteomes" id="UP001500466"/>
    </source>
</evidence>
<sequence>MDDSPPETPELPPVPPPGFPPEMTVLCQACDGDGWRYAAHGALVDGRPAPVGKQEACLVCDASGRIRWTTGPGACVKRHERKPLPGY</sequence>
<dbReference type="Proteomes" id="UP001500466">
    <property type="component" value="Unassembled WGS sequence"/>
</dbReference>
<feature type="compositionally biased region" description="Pro residues" evidence="1">
    <location>
        <begin position="1"/>
        <end position="20"/>
    </location>
</feature>
<proteinExistence type="predicted"/>
<keyword evidence="3" id="KW-1185">Reference proteome</keyword>
<organism evidence="2 3">
    <name type="scientific">Yinghuangia aomiensis</name>
    <dbReference type="NCBI Taxonomy" id="676205"/>
    <lineage>
        <taxon>Bacteria</taxon>
        <taxon>Bacillati</taxon>
        <taxon>Actinomycetota</taxon>
        <taxon>Actinomycetes</taxon>
        <taxon>Kitasatosporales</taxon>
        <taxon>Streptomycetaceae</taxon>
        <taxon>Yinghuangia</taxon>
    </lineage>
</organism>
<dbReference type="RefSeq" id="WP_345676799.1">
    <property type="nucleotide sequence ID" value="NZ_BAABHS010000013.1"/>
</dbReference>
<name>A0ABP9HG09_9ACTN</name>
<gene>
    <name evidence="2" type="ORF">GCM10023205_38670</name>
</gene>
<evidence type="ECO:0000256" key="1">
    <source>
        <dbReference type="SAM" id="MobiDB-lite"/>
    </source>
</evidence>
<evidence type="ECO:0000313" key="2">
    <source>
        <dbReference type="EMBL" id="GAA4969650.1"/>
    </source>
</evidence>
<feature type="region of interest" description="Disordered" evidence="1">
    <location>
        <begin position="1"/>
        <end position="22"/>
    </location>
</feature>
<dbReference type="EMBL" id="BAABHS010000013">
    <property type="protein sequence ID" value="GAA4969650.1"/>
    <property type="molecule type" value="Genomic_DNA"/>
</dbReference>